<evidence type="ECO:0000313" key="7">
    <source>
        <dbReference type="EMBL" id="KKQ25549.1"/>
    </source>
</evidence>
<dbReference type="Pfam" id="PF02826">
    <property type="entry name" value="2-Hacid_dh_C"/>
    <property type="match status" value="1"/>
</dbReference>
<feature type="domain" description="D-isomer specific 2-hydroxyacid dehydrogenase NAD-binding" evidence="6">
    <location>
        <begin position="112"/>
        <end position="286"/>
    </location>
</feature>
<dbReference type="PATRIC" id="fig|1618486.3.peg.633"/>
<dbReference type="PANTHER" id="PTHR43761">
    <property type="entry name" value="D-ISOMER SPECIFIC 2-HYDROXYACID DEHYDROGENASE FAMILY PROTEIN (AFU_ORTHOLOGUE AFUA_1G13630)"/>
    <property type="match status" value="1"/>
</dbReference>
<dbReference type="SUPFAM" id="SSF52283">
    <property type="entry name" value="Formate/glycerate dehydrogenase catalytic domain-like"/>
    <property type="match status" value="1"/>
</dbReference>
<dbReference type="InterPro" id="IPR006140">
    <property type="entry name" value="D-isomer_DH_NAD-bd"/>
</dbReference>
<reference evidence="7 8" key="1">
    <citation type="journal article" date="2015" name="Nature">
        <title>rRNA introns, odd ribosomes, and small enigmatic genomes across a large radiation of phyla.</title>
        <authorList>
            <person name="Brown C.T."/>
            <person name="Hug L.A."/>
            <person name="Thomas B.C."/>
            <person name="Sharon I."/>
            <person name="Castelle C.J."/>
            <person name="Singh A."/>
            <person name="Wilkins M.J."/>
            <person name="Williams K.H."/>
            <person name="Banfield J.F."/>
        </authorList>
    </citation>
    <scope>NUCLEOTIDE SEQUENCE [LARGE SCALE GENOMIC DNA]</scope>
</reference>
<dbReference type="GO" id="GO:0016616">
    <property type="term" value="F:oxidoreductase activity, acting on the CH-OH group of donors, NAD or NADP as acceptor"/>
    <property type="evidence" value="ECO:0007669"/>
    <property type="project" value="InterPro"/>
</dbReference>
<proteinExistence type="inferred from homology"/>
<accession>A0A0G0IMW9</accession>
<sequence length="317" mass="34450">MKIVILQPLAISSDVLEKHKQALINAGHSVIYFDSLPKDQDDAIFRIKDAEIVIAVNYPISGKTIESSPNLKMISVAFTGFDHIDTETCEKKGIIVCNSAGYATHSVAELTFGLIISVMRNIISCNDVIRKQGTRQGLIGNELNGKTLGIVGTGTIGLRVAEIGKTFGCKLLGYNRSEKPEAVKLGLNYVDLKTLLKESDIITVHTPFNKETENIIGKEEFDLMKSTTIVIQTSRGGTINERAFAEALNSGKIAGAGIDVFVQEPPVDATNPLLTAKNTVLTPHVAFATKEALLKRTDIAFNNITSWVKRTPINRVA</sequence>
<dbReference type="GO" id="GO:0051287">
    <property type="term" value="F:NAD binding"/>
    <property type="evidence" value="ECO:0007669"/>
    <property type="project" value="InterPro"/>
</dbReference>
<dbReference type="InterPro" id="IPR036291">
    <property type="entry name" value="NAD(P)-bd_dom_sf"/>
</dbReference>
<evidence type="ECO:0000256" key="3">
    <source>
        <dbReference type="ARBA" id="ARBA00023027"/>
    </source>
</evidence>
<organism evidence="7 8">
    <name type="scientific">Candidatus Roizmanbacteria bacterium GW2011_GWC2_37_13</name>
    <dbReference type="NCBI Taxonomy" id="1618486"/>
    <lineage>
        <taxon>Bacteria</taxon>
        <taxon>Candidatus Roizmaniibacteriota</taxon>
    </lineage>
</organism>
<dbReference type="SUPFAM" id="SSF51735">
    <property type="entry name" value="NAD(P)-binding Rossmann-fold domains"/>
    <property type="match status" value="1"/>
</dbReference>
<evidence type="ECO:0000313" key="8">
    <source>
        <dbReference type="Proteomes" id="UP000034917"/>
    </source>
</evidence>
<dbReference type="PANTHER" id="PTHR43761:SF1">
    <property type="entry name" value="D-ISOMER SPECIFIC 2-HYDROXYACID DEHYDROGENASE CATALYTIC DOMAIN-CONTAINING PROTEIN-RELATED"/>
    <property type="match status" value="1"/>
</dbReference>
<name>A0A0G0IMW9_9BACT</name>
<dbReference type="PROSITE" id="PS00670">
    <property type="entry name" value="D_2_HYDROXYACID_DH_2"/>
    <property type="match status" value="1"/>
</dbReference>
<evidence type="ECO:0000259" key="6">
    <source>
        <dbReference type="Pfam" id="PF02826"/>
    </source>
</evidence>
<dbReference type="Proteomes" id="UP000034917">
    <property type="component" value="Unassembled WGS sequence"/>
</dbReference>
<dbReference type="Gene3D" id="3.40.50.720">
    <property type="entry name" value="NAD(P)-binding Rossmann-like Domain"/>
    <property type="match status" value="2"/>
</dbReference>
<comment type="similarity">
    <text evidence="1 4">Belongs to the D-isomer specific 2-hydroxyacid dehydrogenase family.</text>
</comment>
<feature type="domain" description="D-isomer specific 2-hydroxyacid dehydrogenase catalytic" evidence="5">
    <location>
        <begin position="11"/>
        <end position="316"/>
    </location>
</feature>
<evidence type="ECO:0000259" key="5">
    <source>
        <dbReference type="Pfam" id="PF00389"/>
    </source>
</evidence>
<dbReference type="InterPro" id="IPR050418">
    <property type="entry name" value="D-iso_2-hydroxyacid_DH_PdxB"/>
</dbReference>
<evidence type="ECO:0000256" key="4">
    <source>
        <dbReference type="RuleBase" id="RU003719"/>
    </source>
</evidence>
<gene>
    <name evidence="7" type="ORF">US40_C0007G0048</name>
</gene>
<protein>
    <submittedName>
        <fullName evidence="7">Phosphoglycerate dehydrogenase</fullName>
    </submittedName>
</protein>
<keyword evidence="2 4" id="KW-0560">Oxidoreductase</keyword>
<comment type="caution">
    <text evidence="7">The sequence shown here is derived from an EMBL/GenBank/DDBJ whole genome shotgun (WGS) entry which is preliminary data.</text>
</comment>
<dbReference type="InterPro" id="IPR006139">
    <property type="entry name" value="D-isomer_2_OHA_DH_cat_dom"/>
</dbReference>
<dbReference type="EMBL" id="LBSV01000007">
    <property type="protein sequence ID" value="KKQ25549.1"/>
    <property type="molecule type" value="Genomic_DNA"/>
</dbReference>
<keyword evidence="3" id="KW-0520">NAD</keyword>
<evidence type="ECO:0000256" key="1">
    <source>
        <dbReference type="ARBA" id="ARBA00005854"/>
    </source>
</evidence>
<dbReference type="InterPro" id="IPR029753">
    <property type="entry name" value="D-isomer_DH_CS"/>
</dbReference>
<dbReference type="Pfam" id="PF00389">
    <property type="entry name" value="2-Hacid_dh"/>
    <property type="match status" value="1"/>
</dbReference>
<evidence type="ECO:0000256" key="2">
    <source>
        <dbReference type="ARBA" id="ARBA00023002"/>
    </source>
</evidence>
<dbReference type="AlphaFoldDB" id="A0A0G0IMW9"/>
<dbReference type="FunFam" id="3.40.50.720:FF:000203">
    <property type="entry name" value="D-3-phosphoglycerate dehydrogenase (SerA)"/>
    <property type="match status" value="1"/>
</dbReference>